<keyword evidence="2 10" id="KW-1003">Cell membrane</keyword>
<dbReference type="RefSeq" id="WP_045053631.1">
    <property type="nucleotide sequence ID" value="NZ_CAWMDP010000026.1"/>
</dbReference>
<dbReference type="NCBIfam" id="TIGR00494">
    <property type="entry name" value="crcB"/>
    <property type="match status" value="1"/>
</dbReference>
<evidence type="ECO:0000256" key="3">
    <source>
        <dbReference type="ARBA" id="ARBA00022692"/>
    </source>
</evidence>
<keyword evidence="10" id="KW-0406">Ion transport</keyword>
<evidence type="ECO:0000256" key="8">
    <source>
        <dbReference type="ARBA" id="ARBA00035585"/>
    </source>
</evidence>
<dbReference type="GO" id="GO:0046872">
    <property type="term" value="F:metal ion binding"/>
    <property type="evidence" value="ECO:0007669"/>
    <property type="project" value="UniProtKB-KW"/>
</dbReference>
<accession>A0A0D8ZZC0</accession>
<feature type="binding site" evidence="10">
    <location>
        <position position="85"/>
    </location>
    <ligand>
        <name>Na(+)</name>
        <dbReference type="ChEBI" id="CHEBI:29101"/>
        <note>structural</note>
    </ligand>
</feature>
<evidence type="ECO:0000256" key="9">
    <source>
        <dbReference type="ARBA" id="ARBA00049940"/>
    </source>
</evidence>
<keyword evidence="10" id="KW-0915">Sodium</keyword>
<dbReference type="Proteomes" id="UP000032452">
    <property type="component" value="Unassembled WGS sequence"/>
</dbReference>
<feature type="transmembrane region" description="Helical" evidence="10">
    <location>
        <begin position="39"/>
        <end position="62"/>
    </location>
</feature>
<evidence type="ECO:0000256" key="1">
    <source>
        <dbReference type="ARBA" id="ARBA00004651"/>
    </source>
</evidence>
<evidence type="ECO:0000256" key="5">
    <source>
        <dbReference type="ARBA" id="ARBA00023136"/>
    </source>
</evidence>
<dbReference type="HAMAP" id="MF_00454">
    <property type="entry name" value="FluC"/>
    <property type="match status" value="1"/>
</dbReference>
<name>A0A0D8ZZC0_9CYAN</name>
<dbReference type="InterPro" id="IPR003691">
    <property type="entry name" value="FluC"/>
</dbReference>
<feature type="transmembrane region" description="Helical" evidence="10">
    <location>
        <begin position="107"/>
        <end position="131"/>
    </location>
</feature>
<keyword evidence="10" id="KW-0479">Metal-binding</keyword>
<dbReference type="PATRIC" id="fig|1618023.3.peg.2234"/>
<dbReference type="STRING" id="1618023.UH38_05450"/>
<dbReference type="Pfam" id="PF02537">
    <property type="entry name" value="CRCB"/>
    <property type="match status" value="1"/>
</dbReference>
<sequence>MHDDPAIRNLLAVSLGAIAGALSRYYISLWFLQRFGVAFPYSTFVINITGCFIMGFFFTLAAERILTITPEIKLLIATGFLGSYTTFSTYGLDTITLLHAQRFTPALIYWLGSAILGIFSVQLGVVLARLLK</sequence>
<evidence type="ECO:0000256" key="2">
    <source>
        <dbReference type="ARBA" id="ARBA00022475"/>
    </source>
</evidence>
<comment type="subcellular location">
    <subcellularLocation>
        <location evidence="1 10">Cell membrane</location>
        <topology evidence="1 10">Multi-pass membrane protein</topology>
    </subcellularLocation>
</comment>
<feature type="transmembrane region" description="Helical" evidence="10">
    <location>
        <begin position="74"/>
        <end position="92"/>
    </location>
</feature>
<evidence type="ECO:0000313" key="12">
    <source>
        <dbReference type="Proteomes" id="UP000032452"/>
    </source>
</evidence>
<dbReference type="GO" id="GO:0062054">
    <property type="term" value="F:fluoride channel activity"/>
    <property type="evidence" value="ECO:0007669"/>
    <property type="project" value="UniProtKB-UniRule"/>
</dbReference>
<keyword evidence="10" id="KW-0813">Transport</keyword>
<dbReference type="GO" id="GO:0005886">
    <property type="term" value="C:plasma membrane"/>
    <property type="evidence" value="ECO:0007669"/>
    <property type="project" value="UniProtKB-SubCell"/>
</dbReference>
<reference evidence="11 12" key="1">
    <citation type="submission" date="2015-02" db="EMBL/GenBank/DDBJ databases">
        <title>Draft genome of a novel marine cyanobacterium (Chroococcales) isolated from South Atlantic Ocean.</title>
        <authorList>
            <person name="Rigonato J."/>
            <person name="Alvarenga D.O."/>
            <person name="Branco L.H."/>
            <person name="Varani A.M."/>
            <person name="Brandini F.P."/>
            <person name="Fiore M.F."/>
        </authorList>
    </citation>
    <scope>NUCLEOTIDE SEQUENCE [LARGE SCALE GENOMIC DNA]</scope>
    <source>
        <strain evidence="11 12">CENA595</strain>
    </source>
</reference>
<dbReference type="OrthoDB" id="9815830at2"/>
<evidence type="ECO:0000256" key="4">
    <source>
        <dbReference type="ARBA" id="ARBA00022989"/>
    </source>
</evidence>
<protein>
    <recommendedName>
        <fullName evidence="10">Fluoride-specific ion channel FluC</fullName>
    </recommendedName>
</protein>
<feature type="binding site" evidence="10">
    <location>
        <position position="82"/>
    </location>
    <ligand>
        <name>Na(+)</name>
        <dbReference type="ChEBI" id="CHEBI:29101"/>
        <note>structural</note>
    </ligand>
</feature>
<keyword evidence="4 10" id="KW-1133">Transmembrane helix</keyword>
<dbReference type="EMBL" id="JYON01000004">
    <property type="protein sequence ID" value="KJH72571.1"/>
    <property type="molecule type" value="Genomic_DNA"/>
</dbReference>
<dbReference type="PANTHER" id="PTHR28259:SF1">
    <property type="entry name" value="FLUORIDE EXPORT PROTEIN 1-RELATED"/>
    <property type="match status" value="1"/>
</dbReference>
<dbReference type="PANTHER" id="PTHR28259">
    <property type="entry name" value="FLUORIDE EXPORT PROTEIN 1-RELATED"/>
    <property type="match status" value="1"/>
</dbReference>
<comment type="activity regulation">
    <text evidence="10">Na(+) is not transported, but it plays an essential structural role and its presence is essential for fluoride channel function.</text>
</comment>
<keyword evidence="5 10" id="KW-0472">Membrane</keyword>
<gene>
    <name evidence="10" type="primary">fluC</name>
    <name evidence="10" type="synonym">crcB</name>
    <name evidence="11" type="ORF">UH38_05450</name>
</gene>
<comment type="caution">
    <text evidence="11">The sequence shown here is derived from an EMBL/GenBank/DDBJ whole genome shotgun (WGS) entry which is preliminary data.</text>
</comment>
<comment type="similarity">
    <text evidence="7 10">Belongs to the fluoride channel Fluc/FEX (TC 1.A.43) family.</text>
</comment>
<keyword evidence="6 10" id="KW-0407">Ion channel</keyword>
<keyword evidence="12" id="KW-1185">Reference proteome</keyword>
<evidence type="ECO:0000256" key="10">
    <source>
        <dbReference type="HAMAP-Rule" id="MF_00454"/>
    </source>
</evidence>
<dbReference type="GO" id="GO:0140114">
    <property type="term" value="P:cellular detoxification of fluoride"/>
    <property type="evidence" value="ECO:0007669"/>
    <property type="project" value="UniProtKB-UniRule"/>
</dbReference>
<evidence type="ECO:0000256" key="6">
    <source>
        <dbReference type="ARBA" id="ARBA00023303"/>
    </source>
</evidence>
<organism evidence="11 12">
    <name type="scientific">Aliterella atlantica CENA595</name>
    <dbReference type="NCBI Taxonomy" id="1618023"/>
    <lineage>
        <taxon>Bacteria</taxon>
        <taxon>Bacillati</taxon>
        <taxon>Cyanobacteriota</taxon>
        <taxon>Cyanophyceae</taxon>
        <taxon>Chroococcidiopsidales</taxon>
        <taxon>Aliterellaceae</taxon>
        <taxon>Aliterella</taxon>
    </lineage>
</organism>
<evidence type="ECO:0000256" key="7">
    <source>
        <dbReference type="ARBA" id="ARBA00035120"/>
    </source>
</evidence>
<evidence type="ECO:0000313" key="11">
    <source>
        <dbReference type="EMBL" id="KJH72571.1"/>
    </source>
</evidence>
<keyword evidence="3 10" id="KW-0812">Transmembrane</keyword>
<comment type="function">
    <text evidence="9 10">Fluoride-specific ion channel. Important for reducing fluoride concentration in the cell, thus reducing its toxicity.</text>
</comment>
<proteinExistence type="inferred from homology"/>
<dbReference type="AlphaFoldDB" id="A0A0D8ZZC0"/>
<feature type="transmembrane region" description="Helical" evidence="10">
    <location>
        <begin position="7"/>
        <end position="27"/>
    </location>
</feature>
<comment type="catalytic activity">
    <reaction evidence="8">
        <text>fluoride(in) = fluoride(out)</text>
        <dbReference type="Rhea" id="RHEA:76159"/>
        <dbReference type="ChEBI" id="CHEBI:17051"/>
    </reaction>
    <physiologicalReaction direction="left-to-right" evidence="8">
        <dbReference type="Rhea" id="RHEA:76160"/>
    </physiologicalReaction>
</comment>